<gene>
    <name evidence="10" type="ORF">AOC36_01755</name>
</gene>
<name>A0A0X8GYH4_9FIRM</name>
<dbReference type="Gene3D" id="3.60.110.10">
    <property type="entry name" value="Carbon-nitrogen hydrolase"/>
    <property type="match status" value="1"/>
</dbReference>
<dbReference type="PIRSF" id="PIRSF006630">
    <property type="entry name" value="NADS_GAT"/>
    <property type="match status" value="1"/>
</dbReference>
<evidence type="ECO:0000256" key="2">
    <source>
        <dbReference type="ARBA" id="ARBA00007145"/>
    </source>
</evidence>
<dbReference type="PANTHER" id="PTHR23090">
    <property type="entry name" value="NH 3 /GLUTAMINE-DEPENDENT NAD + SYNTHETASE"/>
    <property type="match status" value="1"/>
</dbReference>
<dbReference type="Proteomes" id="UP000063781">
    <property type="component" value="Chromosome"/>
</dbReference>
<dbReference type="AlphaFoldDB" id="A0A0X8GYH4"/>
<sequence>MKCAIAQMRVKASQPYHNLKTIKHMIQKVHNAADFIVFPEMCVGGYFIADQYHQKDMQDLLLSMNQDIINMSGECGVIWGNIDVVDGKLYNAAFFAHKGALVGVYHKSLLPTYGVFDDARYFKSGHNFEPFEFKGKKIAIQICEDMWDETYEISPTQEALKYNPDYLINISCSPWIFKKESSRSAVINHKNLPIPFVYVNSVGLQNTGKSVLLMDGNSQVTYKDSCYALNDMFEEELAIVDLDHIKNASPIKTHKLYQGLLHAIRYFDEEALPYGPKWIIGVSGGLDSSVSATLLTHALGKERVIGVTMPSQFTRDITKSNAYHLSQTLGFKLHEIPIGDMVDATVKGLKTSGYPTVEGLTFENIQARLRGHTLMSVASLENGVVVNNGNKIEVALGYATLYGDAIGALSILGDLTKLEVGDLARSINDANNKEIIPHNLIPSDEGDMISWDFAPSAELAEGQFDPMKWGYHDHLVLYLMGGSINDLLKKYLDGSILDTNLGKYLKAYGLDDPEAFIKDLDWVSRQMRNAVYKRLQMPPIVLVSEQGFGSDYRESQIPQCISDETQALKTRVLHEGLGQR</sequence>
<dbReference type="GO" id="GO:0004359">
    <property type="term" value="F:glutaminase activity"/>
    <property type="evidence" value="ECO:0007669"/>
    <property type="project" value="InterPro"/>
</dbReference>
<comment type="pathway">
    <text evidence="1 7">Cofactor biosynthesis; NAD(+) biosynthesis; NAD(+) from deamido-NAD(+) (L-Gln route): step 1/1.</text>
</comment>
<dbReference type="Gene3D" id="3.40.50.620">
    <property type="entry name" value="HUPs"/>
    <property type="match status" value="1"/>
</dbReference>
<dbReference type="GO" id="GO:0005524">
    <property type="term" value="F:ATP binding"/>
    <property type="evidence" value="ECO:0007669"/>
    <property type="project" value="UniProtKB-UniRule"/>
</dbReference>
<keyword evidence="6 7" id="KW-0520">NAD</keyword>
<evidence type="ECO:0000313" key="10">
    <source>
        <dbReference type="EMBL" id="AMC92755.1"/>
    </source>
</evidence>
<dbReference type="GO" id="GO:0005737">
    <property type="term" value="C:cytoplasm"/>
    <property type="evidence" value="ECO:0007669"/>
    <property type="project" value="InterPro"/>
</dbReference>
<dbReference type="CDD" id="cd00553">
    <property type="entry name" value="NAD_synthase"/>
    <property type="match status" value="1"/>
</dbReference>
<dbReference type="Pfam" id="PF02540">
    <property type="entry name" value="NAD_synthase"/>
    <property type="match status" value="1"/>
</dbReference>
<keyword evidence="3 7" id="KW-0436">Ligase</keyword>
<dbReference type="InterPro" id="IPR036526">
    <property type="entry name" value="C-N_Hydrolase_sf"/>
</dbReference>
<comment type="catalytic activity">
    <reaction evidence="7">
        <text>deamido-NAD(+) + L-glutamine + ATP + H2O = L-glutamate + AMP + diphosphate + NAD(+) + H(+)</text>
        <dbReference type="Rhea" id="RHEA:24384"/>
        <dbReference type="ChEBI" id="CHEBI:15377"/>
        <dbReference type="ChEBI" id="CHEBI:15378"/>
        <dbReference type="ChEBI" id="CHEBI:29985"/>
        <dbReference type="ChEBI" id="CHEBI:30616"/>
        <dbReference type="ChEBI" id="CHEBI:33019"/>
        <dbReference type="ChEBI" id="CHEBI:57540"/>
        <dbReference type="ChEBI" id="CHEBI:58359"/>
        <dbReference type="ChEBI" id="CHEBI:58437"/>
        <dbReference type="ChEBI" id="CHEBI:456215"/>
        <dbReference type="EC" id="6.3.5.1"/>
    </reaction>
</comment>
<dbReference type="InterPro" id="IPR003010">
    <property type="entry name" value="C-N_Hydrolase"/>
</dbReference>
<evidence type="ECO:0000259" key="9">
    <source>
        <dbReference type="PROSITE" id="PS50263"/>
    </source>
</evidence>
<dbReference type="EC" id="6.3.5.1" evidence="7"/>
<dbReference type="InterPro" id="IPR022310">
    <property type="entry name" value="NAD/GMP_synthase"/>
</dbReference>
<dbReference type="OrthoDB" id="9803818at2"/>
<dbReference type="InterPro" id="IPR014729">
    <property type="entry name" value="Rossmann-like_a/b/a_fold"/>
</dbReference>
<reference evidence="10 11" key="1">
    <citation type="submission" date="2015-10" db="EMBL/GenBank/DDBJ databases">
        <title>Erysipelothrix larvae sp. LV19 isolated from the larval gut of the rhinoceros beetle, Trypoxylus dichotomus.</title>
        <authorList>
            <person name="Lim S."/>
            <person name="Kim B.-C."/>
        </authorList>
    </citation>
    <scope>NUCLEOTIDE SEQUENCE [LARGE SCALE GENOMIC DNA]</scope>
    <source>
        <strain evidence="10 11">LV19</strain>
    </source>
</reference>
<dbReference type="Pfam" id="PF00795">
    <property type="entry name" value="CN_hydrolase"/>
    <property type="match status" value="1"/>
</dbReference>
<dbReference type="InterPro" id="IPR003694">
    <property type="entry name" value="NAD_synthase"/>
</dbReference>
<evidence type="ECO:0000256" key="5">
    <source>
        <dbReference type="ARBA" id="ARBA00022840"/>
    </source>
</evidence>
<evidence type="ECO:0000256" key="1">
    <source>
        <dbReference type="ARBA" id="ARBA00005188"/>
    </source>
</evidence>
<keyword evidence="4 7" id="KW-0547">Nucleotide-binding</keyword>
<evidence type="ECO:0000256" key="7">
    <source>
        <dbReference type="PIRNR" id="PIRNR006630"/>
    </source>
</evidence>
<dbReference type="SUPFAM" id="SSF56317">
    <property type="entry name" value="Carbon-nitrogen hydrolase"/>
    <property type="match status" value="1"/>
</dbReference>
<comment type="similarity">
    <text evidence="8">Belongs to the NAD synthetase family.</text>
</comment>
<evidence type="ECO:0000256" key="8">
    <source>
        <dbReference type="RuleBase" id="RU003811"/>
    </source>
</evidence>
<dbReference type="InterPro" id="IPR014445">
    <property type="entry name" value="Gln-dep_NAD_synthase"/>
</dbReference>
<dbReference type="SUPFAM" id="SSF52402">
    <property type="entry name" value="Adenine nucleotide alpha hydrolases-like"/>
    <property type="match status" value="1"/>
</dbReference>
<dbReference type="CDD" id="cd07570">
    <property type="entry name" value="GAT_Gln-NAD-synth"/>
    <property type="match status" value="1"/>
</dbReference>
<dbReference type="KEGG" id="erl:AOC36_01755"/>
<dbReference type="GO" id="GO:0003952">
    <property type="term" value="F:NAD+ synthase (glutamine-hydrolyzing) activity"/>
    <property type="evidence" value="ECO:0007669"/>
    <property type="project" value="UniProtKB-UniRule"/>
</dbReference>
<dbReference type="GO" id="GO:0009435">
    <property type="term" value="P:NAD+ biosynthetic process"/>
    <property type="evidence" value="ECO:0007669"/>
    <property type="project" value="UniProtKB-UniRule"/>
</dbReference>
<keyword evidence="5 7" id="KW-0067">ATP-binding</keyword>
<accession>A0A0X8GYH4</accession>
<evidence type="ECO:0000256" key="4">
    <source>
        <dbReference type="ARBA" id="ARBA00022741"/>
    </source>
</evidence>
<evidence type="ECO:0000313" key="11">
    <source>
        <dbReference type="Proteomes" id="UP000063781"/>
    </source>
</evidence>
<feature type="domain" description="CN hydrolase" evidence="9">
    <location>
        <begin position="1"/>
        <end position="244"/>
    </location>
</feature>
<dbReference type="PROSITE" id="PS50263">
    <property type="entry name" value="CN_HYDROLASE"/>
    <property type="match status" value="1"/>
</dbReference>
<dbReference type="EMBL" id="CP013213">
    <property type="protein sequence ID" value="AMC92755.1"/>
    <property type="molecule type" value="Genomic_DNA"/>
</dbReference>
<evidence type="ECO:0000256" key="3">
    <source>
        <dbReference type="ARBA" id="ARBA00022598"/>
    </source>
</evidence>
<dbReference type="NCBIfam" id="TIGR00552">
    <property type="entry name" value="nadE"/>
    <property type="match status" value="1"/>
</dbReference>
<organism evidence="10 11">
    <name type="scientific">Erysipelothrix larvae</name>
    <dbReference type="NCBI Taxonomy" id="1514105"/>
    <lineage>
        <taxon>Bacteria</taxon>
        <taxon>Bacillati</taxon>
        <taxon>Bacillota</taxon>
        <taxon>Erysipelotrichia</taxon>
        <taxon>Erysipelotrichales</taxon>
        <taxon>Erysipelotrichaceae</taxon>
        <taxon>Erysipelothrix</taxon>
    </lineage>
</organism>
<protein>
    <recommendedName>
        <fullName evidence="7">Glutamine-dependent NAD(+) synthetase</fullName>
        <ecNumber evidence="7">6.3.5.1</ecNumber>
    </recommendedName>
    <alternativeName>
        <fullName evidence="7">NAD(+) synthase [glutamine-hydrolyzing]</fullName>
    </alternativeName>
</protein>
<keyword evidence="11" id="KW-1185">Reference proteome</keyword>
<evidence type="ECO:0000256" key="6">
    <source>
        <dbReference type="ARBA" id="ARBA00023027"/>
    </source>
</evidence>
<dbReference type="STRING" id="1514105.AOC36_01755"/>
<proteinExistence type="inferred from homology"/>
<comment type="similarity">
    <text evidence="2 7">In the C-terminal section; belongs to the NAD synthetase family.</text>
</comment>
<dbReference type="UniPathway" id="UPA00253">
    <property type="reaction ID" value="UER00334"/>
</dbReference>
<dbReference type="PANTHER" id="PTHR23090:SF7">
    <property type="entry name" value="NH(3)-DEPENDENT NAD(+) SYNTHETASE"/>
    <property type="match status" value="1"/>
</dbReference>
<dbReference type="RefSeq" id="WP_067630574.1">
    <property type="nucleotide sequence ID" value="NZ_CP013213.1"/>
</dbReference>